<evidence type="ECO:0000256" key="1">
    <source>
        <dbReference type="SAM" id="MobiDB-lite"/>
    </source>
</evidence>
<feature type="compositionally biased region" description="Polar residues" evidence="1">
    <location>
        <begin position="331"/>
        <end position="343"/>
    </location>
</feature>
<keyword evidence="3" id="KW-1185">Reference proteome</keyword>
<protein>
    <submittedName>
        <fullName evidence="2">Uncharacterized protein</fullName>
    </submittedName>
</protein>
<dbReference type="EMBL" id="JAKELL010000031">
    <property type="protein sequence ID" value="KAH8990355.1"/>
    <property type="molecule type" value="Genomic_DNA"/>
</dbReference>
<feature type="region of interest" description="Disordered" evidence="1">
    <location>
        <begin position="307"/>
        <end position="343"/>
    </location>
</feature>
<feature type="compositionally biased region" description="Polar residues" evidence="1">
    <location>
        <begin position="55"/>
        <end position="72"/>
    </location>
</feature>
<feature type="compositionally biased region" description="Polar residues" evidence="1">
    <location>
        <begin position="87"/>
        <end position="101"/>
    </location>
</feature>
<feature type="compositionally biased region" description="Basic and acidic residues" evidence="1">
    <location>
        <begin position="102"/>
        <end position="112"/>
    </location>
</feature>
<organism evidence="2 3">
    <name type="scientific">Lactarius akahatsu</name>
    <dbReference type="NCBI Taxonomy" id="416441"/>
    <lineage>
        <taxon>Eukaryota</taxon>
        <taxon>Fungi</taxon>
        <taxon>Dikarya</taxon>
        <taxon>Basidiomycota</taxon>
        <taxon>Agaricomycotina</taxon>
        <taxon>Agaricomycetes</taxon>
        <taxon>Russulales</taxon>
        <taxon>Russulaceae</taxon>
        <taxon>Lactarius</taxon>
    </lineage>
</organism>
<feature type="compositionally biased region" description="Basic and acidic residues" evidence="1">
    <location>
        <begin position="31"/>
        <end position="48"/>
    </location>
</feature>
<accession>A0AAD4LK65</accession>
<reference evidence="2" key="1">
    <citation type="submission" date="2022-01" db="EMBL/GenBank/DDBJ databases">
        <title>Comparative genomics reveals a dynamic genome evolution in the ectomycorrhizal milk-cap (Lactarius) mushrooms.</title>
        <authorList>
            <consortium name="DOE Joint Genome Institute"/>
            <person name="Lebreton A."/>
            <person name="Tang N."/>
            <person name="Kuo A."/>
            <person name="LaButti K."/>
            <person name="Drula E."/>
            <person name="Barry K."/>
            <person name="Clum A."/>
            <person name="Lipzen A."/>
            <person name="Mousain D."/>
            <person name="Ng V."/>
            <person name="Wang R."/>
            <person name="Wang X."/>
            <person name="Dai Y."/>
            <person name="Henrissat B."/>
            <person name="Grigoriev I.V."/>
            <person name="Guerin-Laguette A."/>
            <person name="Yu F."/>
            <person name="Martin F.M."/>
        </authorList>
    </citation>
    <scope>NUCLEOTIDE SEQUENCE</scope>
    <source>
        <strain evidence="2">QP</strain>
    </source>
</reference>
<gene>
    <name evidence="2" type="ORF">EDB92DRAFT_791675</name>
</gene>
<evidence type="ECO:0000313" key="3">
    <source>
        <dbReference type="Proteomes" id="UP001201163"/>
    </source>
</evidence>
<dbReference type="Proteomes" id="UP001201163">
    <property type="component" value="Unassembled WGS sequence"/>
</dbReference>
<evidence type="ECO:0000313" key="2">
    <source>
        <dbReference type="EMBL" id="KAH8990355.1"/>
    </source>
</evidence>
<sequence>MFVPAEDKMEVDVVGALPSMEANSVAVLDSQDSRGDGDSAERRPKPQPEQEDSMTSEYSPKQNVSALQSTTCFPVPITSASAPPVSTPGNEMQGVSSQQATENKEAHSKNGGKDLSNANVESETMEISVECGDYPSVAVVSDATFEQPSGSGPTLDKDSPPTSVGVMAAPETGNTETTPFAPLATASIAATAEAPPIIATSPDELIRVLLGTQSREPGPSMDAQPHSNLATGEHADGASVADVPPASGKHRRSPTPDGDARRVSPRKSSLVPVAERRQDLPTTPVRSNIAQPTTPTVTVSLVAQQRENEDGSGGAIGPSSPLGSSVFREPLTSSGNGPASTNLSTGFLRANSSLSDMDISHSSISPPPIAVLKAHSEGASITNSSRASEARTETEDDEMIDELAPLFGKDMRVLSMFNPYDVPGEFTLDFVLVDADWEKILLWVRAPENIDLDISRAKCISLACYSVQDLEPHANQQDVSREHWFENVRPVPWPKLPRHLWFLVNDEFTILYPPYEAEEELFDLSPYLRPGQNKIAFTQIDNMSDYVLVLHGHYPTRNQIARVRARWDERKRFREQLAWLTRPISPAI</sequence>
<comment type="caution">
    <text evidence="2">The sequence shown here is derived from an EMBL/GenBank/DDBJ whole genome shotgun (WGS) entry which is preliminary data.</text>
</comment>
<dbReference type="AlphaFoldDB" id="A0AAD4LK65"/>
<proteinExistence type="predicted"/>
<feature type="compositionally biased region" description="Polar residues" evidence="1">
    <location>
        <begin position="280"/>
        <end position="295"/>
    </location>
</feature>
<feature type="region of interest" description="Disordered" evidence="1">
    <location>
        <begin position="208"/>
        <end position="295"/>
    </location>
</feature>
<feature type="region of interest" description="Disordered" evidence="1">
    <location>
        <begin position="142"/>
        <end position="179"/>
    </location>
</feature>
<feature type="region of interest" description="Disordered" evidence="1">
    <location>
        <begin position="19"/>
        <end position="127"/>
    </location>
</feature>
<name>A0AAD4LK65_9AGAM</name>